<dbReference type="EMBL" id="BNAI01000002">
    <property type="protein sequence ID" value="GHF15979.1"/>
    <property type="molecule type" value="Genomic_DNA"/>
</dbReference>
<protein>
    <submittedName>
        <fullName evidence="1">Uncharacterized protein</fullName>
    </submittedName>
</protein>
<proteinExistence type="predicted"/>
<evidence type="ECO:0000313" key="1">
    <source>
        <dbReference type="EMBL" id="GHF15979.1"/>
    </source>
</evidence>
<dbReference type="Proteomes" id="UP000617531">
    <property type="component" value="Unassembled WGS sequence"/>
</dbReference>
<gene>
    <name evidence="1" type="ORF">GCM10011600_16350</name>
</gene>
<dbReference type="AlphaFoldDB" id="A0A8J3M130"/>
<organism evidence="1 2">
    <name type="scientific">Pseudolysinimonas yzui</name>
    <dbReference type="NCBI Taxonomy" id="2708254"/>
    <lineage>
        <taxon>Bacteria</taxon>
        <taxon>Bacillati</taxon>
        <taxon>Actinomycetota</taxon>
        <taxon>Actinomycetes</taxon>
        <taxon>Micrococcales</taxon>
        <taxon>Microbacteriaceae</taxon>
        <taxon>Pseudolysinimonas</taxon>
    </lineage>
</organism>
<evidence type="ECO:0000313" key="2">
    <source>
        <dbReference type="Proteomes" id="UP000617531"/>
    </source>
</evidence>
<sequence>MSRGVNTADGPYAVAVAELPLSAHRSAERAGAVVVVPGDAGWREAARRAEADGAAAIIVRDPGVIDAARPEATAGTAPIVIERLLLRSDVAFDAAQAPVPELALIQVECSGSSAEFDLVLRDALGWARVLGGGALTLLKVTATSRGLCVFLERPAADAGGGPVAVTVLASRRAAPAWIRAAAIGADRVEVTIDNARGTAAVDRSTAAGRLTVPPRWESPERVVVRRALDAGRDTDECAEWERDVTLVAVIREQEARIRESNTADRQPRVP</sequence>
<accession>A0A8J3M130</accession>
<reference evidence="1" key="1">
    <citation type="journal article" date="2014" name="Int. J. Syst. Evol. Microbiol.">
        <title>Complete genome sequence of Corynebacterium casei LMG S-19264T (=DSM 44701T), isolated from a smear-ripened cheese.</title>
        <authorList>
            <consortium name="US DOE Joint Genome Institute (JGI-PGF)"/>
            <person name="Walter F."/>
            <person name="Albersmeier A."/>
            <person name="Kalinowski J."/>
            <person name="Ruckert C."/>
        </authorList>
    </citation>
    <scope>NUCLEOTIDE SEQUENCE</scope>
    <source>
        <strain evidence="1">CGMCC 1.16548</strain>
    </source>
</reference>
<keyword evidence="2" id="KW-1185">Reference proteome</keyword>
<reference evidence="1" key="2">
    <citation type="submission" date="2020-09" db="EMBL/GenBank/DDBJ databases">
        <authorList>
            <person name="Sun Q."/>
            <person name="Zhou Y."/>
        </authorList>
    </citation>
    <scope>NUCLEOTIDE SEQUENCE</scope>
    <source>
        <strain evidence="1">CGMCC 1.16548</strain>
    </source>
</reference>
<comment type="caution">
    <text evidence="1">The sequence shown here is derived from an EMBL/GenBank/DDBJ whole genome shotgun (WGS) entry which is preliminary data.</text>
</comment>
<name>A0A8J3M130_9MICO</name>